<evidence type="ECO:0000259" key="4">
    <source>
        <dbReference type="Pfam" id="PF07510"/>
    </source>
</evidence>
<dbReference type="Pfam" id="PF01035">
    <property type="entry name" value="DNA_binding_1"/>
    <property type="match status" value="1"/>
</dbReference>
<evidence type="ECO:0000259" key="3">
    <source>
        <dbReference type="Pfam" id="PF03235"/>
    </source>
</evidence>
<dbReference type="Pfam" id="PF03235">
    <property type="entry name" value="GmrSD_N"/>
    <property type="match status" value="1"/>
</dbReference>
<dbReference type="RefSeq" id="WP_212555326.1">
    <property type="nucleotide sequence ID" value="NZ_JAGXOE010000135.1"/>
</dbReference>
<accession>A0ABS5NJR7</accession>
<protein>
    <submittedName>
        <fullName evidence="5">DUF262 domain-containing protein</fullName>
    </submittedName>
</protein>
<comment type="caution">
    <text evidence="5">The sequence shown here is derived from an EMBL/GenBank/DDBJ whole genome shotgun (WGS) entry which is preliminary data.</text>
</comment>
<evidence type="ECO:0000256" key="1">
    <source>
        <dbReference type="ARBA" id="ARBA00022763"/>
    </source>
</evidence>
<dbReference type="InterPro" id="IPR036388">
    <property type="entry name" value="WH-like_DNA-bd_sf"/>
</dbReference>
<proteinExistence type="predicted"/>
<sequence>MVAARETSLQPILEGSKQYRVPLYQRPYQWGKAQRQTLWSDLVQLAEDRREDPTASHFMGSVVLAPSPGDVSSVFVHHLVVDGQQRLTTLTLLLSAIRDAYRRDDHASVDAERIQNTLLTNQYSRGDDHLKLLPTQADRTPYQSIVIRDGSQASDDEVGEAYRYFAGRLESLGSGGDSTLTLGEIEQAVTSGLSIVLIQTEAGDNVHRIFESLNNTGLKLSQADLIRNYLFMRMPEQGEYVYEHLWKPLQDLLPGDDLGTFFWLDLVSENPRAKVNDTYSGQQRRLDNLASEADVVAEMERFHARGKLYRLIRHPEEERDPSVRLRLRRMDAWGSATPAPLLMHLLGEREAGRATSDDVAGAMHIVESYIVRRFLSATRSQGMNRIFAQAVTELDADLPLADAVRTYLSAGRKHFATDPQVRASVVNSPFYLNGRAAHRKLVLIWLEEAFGSNEPVDLGGASIEHIMPQTLSSDWVDSLTGIVGEGEVDDTHIRWVHTLGNLTLTGYNSSMSNRSFPLKRDELDRSGIRLSRGVSKSESWGPAEIEERANYLADRVIAYWPGPDDQGVAETSELWGKLHAVLAELPAGHWTTYGDLAAVLGTAAQPVGNHLATTAAPNAHRVLKRNGVVSDSFVWVDPQDGRDPVVLLRDEGVRFDGRGRADTDQRLTLEQLAGLADDEVGDE</sequence>
<dbReference type="Proteomes" id="UP000676853">
    <property type="component" value="Unassembled WGS sequence"/>
</dbReference>
<dbReference type="InterPro" id="IPR014048">
    <property type="entry name" value="MethylDNA_cys_MeTrfase_DNA-bd"/>
</dbReference>
<dbReference type="SUPFAM" id="SSF46767">
    <property type="entry name" value="Methylated DNA-protein cysteine methyltransferase, C-terminal domain"/>
    <property type="match status" value="1"/>
</dbReference>
<dbReference type="InterPro" id="IPR036217">
    <property type="entry name" value="MethylDNA_cys_MeTrfase_DNAb"/>
</dbReference>
<feature type="domain" description="GmrSD restriction endonucleases C-terminal" evidence="4">
    <location>
        <begin position="418"/>
        <end position="554"/>
    </location>
</feature>
<feature type="domain" description="GmrSD restriction endonucleases N-terminal" evidence="3">
    <location>
        <begin position="11"/>
        <end position="231"/>
    </location>
</feature>
<organism evidence="5 6">
    <name type="scientific">Tsukamurella paurometabola</name>
    <name type="common">Corynebacterium paurometabolum</name>
    <dbReference type="NCBI Taxonomy" id="2061"/>
    <lineage>
        <taxon>Bacteria</taxon>
        <taxon>Bacillati</taxon>
        <taxon>Actinomycetota</taxon>
        <taxon>Actinomycetes</taxon>
        <taxon>Mycobacteriales</taxon>
        <taxon>Tsukamurellaceae</taxon>
        <taxon>Tsukamurella</taxon>
    </lineage>
</organism>
<reference evidence="5 6" key="1">
    <citation type="submission" date="2021-04" db="EMBL/GenBank/DDBJ databases">
        <title>Whole genome sequence analysis of a thiophenic sulfur metabolizing bacteria.</title>
        <authorList>
            <person name="Akhtar N."/>
            <person name="Akram J."/>
            <person name="Aslam A."/>
        </authorList>
    </citation>
    <scope>NUCLEOTIDE SEQUENCE [LARGE SCALE GENOMIC DNA]</scope>
    <source>
        <strain evidence="5 6">3OW</strain>
    </source>
</reference>
<name>A0ABS5NJR7_TSUPA</name>
<dbReference type="InterPro" id="IPR011089">
    <property type="entry name" value="GmrSD_C"/>
</dbReference>
<keyword evidence="6" id="KW-1185">Reference proteome</keyword>
<evidence type="ECO:0000313" key="6">
    <source>
        <dbReference type="Proteomes" id="UP000676853"/>
    </source>
</evidence>
<evidence type="ECO:0000259" key="2">
    <source>
        <dbReference type="Pfam" id="PF01035"/>
    </source>
</evidence>
<dbReference type="InterPro" id="IPR004919">
    <property type="entry name" value="GmrSD_N"/>
</dbReference>
<keyword evidence="1" id="KW-0227">DNA damage</keyword>
<dbReference type="Pfam" id="PF07510">
    <property type="entry name" value="GmrSD_C"/>
    <property type="match status" value="1"/>
</dbReference>
<dbReference type="EMBL" id="JAGXOE010000135">
    <property type="protein sequence ID" value="MBS4104260.1"/>
    <property type="molecule type" value="Genomic_DNA"/>
</dbReference>
<dbReference type="PANTHER" id="PTHR35149">
    <property type="entry name" value="SLL5132 PROTEIN"/>
    <property type="match status" value="1"/>
</dbReference>
<dbReference type="PANTHER" id="PTHR35149:SF2">
    <property type="entry name" value="DUF262 DOMAIN-CONTAINING PROTEIN"/>
    <property type="match status" value="1"/>
</dbReference>
<gene>
    <name evidence="5" type="ORF">KFZ73_23895</name>
</gene>
<feature type="domain" description="Methylated-DNA-[protein]-cysteine S-methyltransferase DNA binding" evidence="2">
    <location>
        <begin position="579"/>
        <end position="632"/>
    </location>
</feature>
<dbReference type="Gene3D" id="1.10.10.10">
    <property type="entry name" value="Winged helix-like DNA-binding domain superfamily/Winged helix DNA-binding domain"/>
    <property type="match status" value="1"/>
</dbReference>
<evidence type="ECO:0000313" key="5">
    <source>
        <dbReference type="EMBL" id="MBS4104260.1"/>
    </source>
</evidence>